<dbReference type="SUPFAM" id="SSF53335">
    <property type="entry name" value="S-adenosyl-L-methionine-dependent methyltransferases"/>
    <property type="match status" value="1"/>
</dbReference>
<comment type="catalytic activity">
    <reaction evidence="5">
        <text>L-lysyl(79)-[histone H3] + 3 S-adenosyl-L-methionine = N(6),N(6),N(6)-trimethyl-L-lysyl(79)-[histone H3] + 3 S-adenosyl-L-homocysteine + 3 H(+)</text>
        <dbReference type="Rhea" id="RHEA:60328"/>
        <dbReference type="Rhea" id="RHEA-COMP:15549"/>
        <dbReference type="Rhea" id="RHEA-COMP:15552"/>
        <dbReference type="ChEBI" id="CHEBI:15378"/>
        <dbReference type="ChEBI" id="CHEBI:29969"/>
        <dbReference type="ChEBI" id="CHEBI:57856"/>
        <dbReference type="ChEBI" id="CHEBI:59789"/>
        <dbReference type="ChEBI" id="CHEBI:61961"/>
        <dbReference type="EC" id="2.1.1.360"/>
    </reaction>
</comment>
<keyword evidence="8" id="KW-1185">Reference proteome</keyword>
<accession>A0AAU9K5Q3</accession>
<evidence type="ECO:0000256" key="2">
    <source>
        <dbReference type="ARBA" id="ARBA00020987"/>
    </source>
</evidence>
<keyword evidence="3" id="KW-0156">Chromatin regulator</keyword>
<evidence type="ECO:0000313" key="8">
    <source>
        <dbReference type="Proteomes" id="UP001162131"/>
    </source>
</evidence>
<evidence type="ECO:0000256" key="1">
    <source>
        <dbReference type="ARBA" id="ARBA00012190"/>
    </source>
</evidence>
<gene>
    <name evidence="7" type="ORF">BSTOLATCC_MIC58066</name>
</gene>
<evidence type="ECO:0000256" key="4">
    <source>
        <dbReference type="ARBA" id="ARBA00029821"/>
    </source>
</evidence>
<reference evidence="7" key="1">
    <citation type="submission" date="2021-09" db="EMBL/GenBank/DDBJ databases">
        <authorList>
            <consortium name="AG Swart"/>
            <person name="Singh M."/>
            <person name="Singh A."/>
            <person name="Seah K."/>
            <person name="Emmerich C."/>
        </authorList>
    </citation>
    <scope>NUCLEOTIDE SEQUENCE</scope>
    <source>
        <strain evidence="7">ATCC30299</strain>
    </source>
</reference>
<sequence length="234" mass="26545">MDTSYRIDDAYLLPPEVREVLDRKYRIFQRITGNFPVSLGKDVSKKEREEMHNSSSTLTYGEVEFISIGEIFETIKARYGTIPSGGVFYDLGSGTGKGVIAGAMLHNFNRCVGIEILEGLYNVSVQQKQEYDNVFPEEVKNSPDLFSNKPEVEFYKNDMFVQGWSDATVIFANSTCFDLQMMGNIADAPVAPGTWALTLTKNFNSPKWRIFESIRKVMSWGEATVYIQQRLPLE</sequence>
<dbReference type="GO" id="GO:0140956">
    <property type="term" value="F:histone H3K79 trimethyltransferase activity"/>
    <property type="evidence" value="ECO:0007669"/>
    <property type="project" value="UniProtKB-EC"/>
</dbReference>
<dbReference type="InterPro" id="IPR029063">
    <property type="entry name" value="SAM-dependent_MTases_sf"/>
</dbReference>
<organism evidence="7 8">
    <name type="scientific">Blepharisma stoltei</name>
    <dbReference type="NCBI Taxonomy" id="1481888"/>
    <lineage>
        <taxon>Eukaryota</taxon>
        <taxon>Sar</taxon>
        <taxon>Alveolata</taxon>
        <taxon>Ciliophora</taxon>
        <taxon>Postciliodesmatophora</taxon>
        <taxon>Heterotrichea</taxon>
        <taxon>Heterotrichida</taxon>
        <taxon>Blepharismidae</taxon>
        <taxon>Blepharisma</taxon>
    </lineage>
</organism>
<dbReference type="EMBL" id="CAJZBQ010000056">
    <property type="protein sequence ID" value="CAG9333248.1"/>
    <property type="molecule type" value="Genomic_DNA"/>
</dbReference>
<dbReference type="PANTHER" id="PTHR21451">
    <property type="entry name" value="HISTONE H3 METHYLTRANSFERASE"/>
    <property type="match status" value="1"/>
</dbReference>
<evidence type="ECO:0000313" key="7">
    <source>
        <dbReference type="EMBL" id="CAG9333248.1"/>
    </source>
</evidence>
<feature type="domain" description="DOT1" evidence="6">
    <location>
        <begin position="52"/>
        <end position="187"/>
    </location>
</feature>
<protein>
    <recommendedName>
        <fullName evidence="2">Histone-lysine N-methyltransferase, H3 lysine-79 specific</fullName>
        <ecNumber evidence="1">2.1.1.360</ecNumber>
    </recommendedName>
    <alternativeName>
        <fullName evidence="4">Histone H3-K79 methyltransferase</fullName>
    </alternativeName>
</protein>
<evidence type="ECO:0000256" key="3">
    <source>
        <dbReference type="ARBA" id="ARBA00022853"/>
    </source>
</evidence>
<proteinExistence type="predicted"/>
<dbReference type="GO" id="GO:0051726">
    <property type="term" value="P:regulation of cell cycle"/>
    <property type="evidence" value="ECO:0007669"/>
    <property type="project" value="InterPro"/>
</dbReference>
<dbReference type="AlphaFoldDB" id="A0AAU9K5Q3"/>
<comment type="caution">
    <text evidence="7">The sequence shown here is derived from an EMBL/GenBank/DDBJ whole genome shotgun (WGS) entry which is preliminary data.</text>
</comment>
<dbReference type="Proteomes" id="UP001162131">
    <property type="component" value="Unassembled WGS sequence"/>
</dbReference>
<dbReference type="EC" id="2.1.1.360" evidence="1"/>
<dbReference type="Pfam" id="PF08123">
    <property type="entry name" value="DOT1"/>
    <property type="match status" value="1"/>
</dbReference>
<evidence type="ECO:0000256" key="5">
    <source>
        <dbReference type="ARBA" id="ARBA00047770"/>
    </source>
</evidence>
<dbReference type="Gene3D" id="3.40.50.150">
    <property type="entry name" value="Vaccinia Virus protein VP39"/>
    <property type="match status" value="1"/>
</dbReference>
<name>A0AAU9K5Q3_9CILI</name>
<dbReference type="PANTHER" id="PTHR21451:SF19">
    <property type="entry name" value="ACTIVATED IN BLOCKED UNFOLDED PROTEIN RESPONSE"/>
    <property type="match status" value="1"/>
</dbReference>
<dbReference type="InterPro" id="IPR025789">
    <property type="entry name" value="DOT1_dom"/>
</dbReference>
<evidence type="ECO:0000259" key="6">
    <source>
        <dbReference type="Pfam" id="PF08123"/>
    </source>
</evidence>
<dbReference type="InterPro" id="IPR030445">
    <property type="entry name" value="H3-K79_meTrfase"/>
</dbReference>